<evidence type="ECO:0000256" key="1">
    <source>
        <dbReference type="ARBA" id="ARBA00001031"/>
    </source>
</evidence>
<dbReference type="SUPFAM" id="SSF53697">
    <property type="entry name" value="SIS domain"/>
    <property type="match status" value="1"/>
</dbReference>
<dbReference type="GO" id="GO:0016853">
    <property type="term" value="F:isomerase activity"/>
    <property type="evidence" value="ECO:0007669"/>
    <property type="project" value="UniProtKB-KW"/>
</dbReference>
<keyword evidence="5" id="KW-0413">Isomerase</keyword>
<dbReference type="OrthoDB" id="367944at2"/>
<dbReference type="AlphaFoldDB" id="A0A5C1QD95"/>
<dbReference type="EC" id="2.6.1.16" evidence="2"/>
<reference evidence="5 6" key="2">
    <citation type="submission" date="2019-09" db="EMBL/GenBank/DDBJ databases">
        <title>Complete Genome Sequence and Methylome Analysis of free living Spirochaetas.</title>
        <authorList>
            <person name="Leshcheva N."/>
            <person name="Mikheeva N."/>
        </authorList>
    </citation>
    <scope>NUCLEOTIDE SEQUENCE [LARGE SCALE GENOMIC DNA]</scope>
    <source>
        <strain evidence="5 6">P</strain>
    </source>
</reference>
<dbReference type="RefSeq" id="WP_149568281.1">
    <property type="nucleotide sequence ID" value="NZ_CP035807.1"/>
</dbReference>
<dbReference type="GO" id="GO:0097367">
    <property type="term" value="F:carbohydrate derivative binding"/>
    <property type="evidence" value="ECO:0007669"/>
    <property type="project" value="InterPro"/>
</dbReference>
<dbReference type="GO" id="GO:0006002">
    <property type="term" value="P:fructose 6-phosphate metabolic process"/>
    <property type="evidence" value="ECO:0007669"/>
    <property type="project" value="TreeGrafter"/>
</dbReference>
<evidence type="ECO:0000256" key="2">
    <source>
        <dbReference type="ARBA" id="ARBA00012916"/>
    </source>
</evidence>
<dbReference type="EMBL" id="CP035807">
    <property type="protein sequence ID" value="QEN05040.1"/>
    <property type="molecule type" value="Genomic_DNA"/>
</dbReference>
<feature type="domain" description="SIS" evidence="4">
    <location>
        <begin position="89"/>
        <end position="167"/>
    </location>
</feature>
<evidence type="ECO:0000313" key="6">
    <source>
        <dbReference type="Proteomes" id="UP000323824"/>
    </source>
</evidence>
<dbReference type="PANTHER" id="PTHR10937:SF0">
    <property type="entry name" value="GLUTAMINE--FRUCTOSE-6-PHOSPHATE TRANSAMINASE (ISOMERIZING)"/>
    <property type="match status" value="1"/>
</dbReference>
<dbReference type="GO" id="GO:0006047">
    <property type="term" value="P:UDP-N-acetylglucosamine metabolic process"/>
    <property type="evidence" value="ECO:0007669"/>
    <property type="project" value="TreeGrafter"/>
</dbReference>
<dbReference type="InterPro" id="IPR001347">
    <property type="entry name" value="SIS_dom"/>
</dbReference>
<gene>
    <name evidence="5" type="ORF">EW093_10075</name>
</gene>
<evidence type="ECO:0000259" key="4">
    <source>
        <dbReference type="Pfam" id="PF01380"/>
    </source>
</evidence>
<organism evidence="5 6">
    <name type="scientific">Thiospirochaeta perfilievii</name>
    <dbReference type="NCBI Taxonomy" id="252967"/>
    <lineage>
        <taxon>Bacteria</taxon>
        <taxon>Pseudomonadati</taxon>
        <taxon>Spirochaetota</taxon>
        <taxon>Spirochaetia</taxon>
        <taxon>Spirochaetales</taxon>
        <taxon>Spirochaetaceae</taxon>
        <taxon>Thiospirochaeta</taxon>
    </lineage>
</organism>
<accession>A0A5C1QD95</accession>
<evidence type="ECO:0000313" key="5">
    <source>
        <dbReference type="EMBL" id="QEN05040.1"/>
    </source>
</evidence>
<dbReference type="Proteomes" id="UP000323824">
    <property type="component" value="Chromosome"/>
</dbReference>
<evidence type="ECO:0000256" key="3">
    <source>
        <dbReference type="ARBA" id="ARBA00016090"/>
    </source>
</evidence>
<dbReference type="GO" id="GO:0004360">
    <property type="term" value="F:glutamine-fructose-6-phosphate transaminase (isomerizing) activity"/>
    <property type="evidence" value="ECO:0007669"/>
    <property type="project" value="UniProtKB-EC"/>
</dbReference>
<reference evidence="5 6" key="1">
    <citation type="submission" date="2019-02" db="EMBL/GenBank/DDBJ databases">
        <authorList>
            <person name="Fomenkov A."/>
            <person name="Dubinina G."/>
            <person name="Grabovich M."/>
            <person name="Vincze T."/>
            <person name="Roberts R.J."/>
        </authorList>
    </citation>
    <scope>NUCLEOTIDE SEQUENCE [LARGE SCALE GENOMIC DNA]</scope>
    <source>
        <strain evidence="5 6">P</strain>
    </source>
</reference>
<dbReference type="PANTHER" id="PTHR10937">
    <property type="entry name" value="GLUCOSAMINE--FRUCTOSE-6-PHOSPHATE AMINOTRANSFERASE, ISOMERIZING"/>
    <property type="match status" value="1"/>
</dbReference>
<dbReference type="KEGG" id="sper:EW093_10075"/>
<protein>
    <recommendedName>
        <fullName evidence="3">Glutamine--fructose-6-phosphate aminotransferase [isomerizing]</fullName>
        <ecNumber evidence="2">2.6.1.16</ecNumber>
    </recommendedName>
</protein>
<proteinExistence type="predicted"/>
<dbReference type="InterPro" id="IPR046348">
    <property type="entry name" value="SIS_dom_sf"/>
</dbReference>
<name>A0A5C1QD95_9SPIO</name>
<comment type="catalytic activity">
    <reaction evidence="1">
        <text>D-fructose 6-phosphate + L-glutamine = D-glucosamine 6-phosphate + L-glutamate</text>
        <dbReference type="Rhea" id="RHEA:13237"/>
        <dbReference type="ChEBI" id="CHEBI:29985"/>
        <dbReference type="ChEBI" id="CHEBI:58359"/>
        <dbReference type="ChEBI" id="CHEBI:58725"/>
        <dbReference type="ChEBI" id="CHEBI:61527"/>
        <dbReference type="EC" id="2.6.1.16"/>
    </reaction>
</comment>
<keyword evidence="6" id="KW-1185">Reference proteome</keyword>
<dbReference type="GO" id="GO:0006487">
    <property type="term" value="P:protein N-linked glycosylation"/>
    <property type="evidence" value="ECO:0007669"/>
    <property type="project" value="TreeGrafter"/>
</dbReference>
<dbReference type="Pfam" id="PF01380">
    <property type="entry name" value="SIS"/>
    <property type="match status" value="1"/>
</dbReference>
<dbReference type="Gene3D" id="3.40.50.10490">
    <property type="entry name" value="Glucose-6-phosphate isomerase like protein, domain 1"/>
    <property type="match status" value="2"/>
</dbReference>
<sequence length="338" mass="37303">MNLTDKKYSQYSLTKEMLETVEVMRNFDVNIGKKYSADIKAKKGIFYTGEGSSRLFPGKRAIYETMKDSGHKPSATDGATQALEYDLSDYAVIGLSNSGKTKELVRLYHKLTKDNHNAFFGITAFDNTPVADLPKQSTVLSCGPEMAVAATKSVIEQALVVDSIVHAVNDKEMPSLEVAANAVETVLTQEIDPELINKIANAGTIYFAGRNNGVAEELTLKTNEITRKKSDYLEGTYAAHGIEEVQNKEDVIIVIDPFEAEEEKFKECLVDGVGLTIIAISTRDTIFPTIKIPKVDHYQNYVELAAGWNLLVDTGIKLGIEIDKPVRARKVGNEFIPE</sequence>